<dbReference type="SUPFAM" id="SSF51735">
    <property type="entry name" value="NAD(P)-binding Rossmann-fold domains"/>
    <property type="match status" value="1"/>
</dbReference>
<reference evidence="2 3" key="1">
    <citation type="submission" date="2021-02" db="EMBL/GenBank/DDBJ databases">
        <authorList>
            <person name="Park J.-S."/>
        </authorList>
    </citation>
    <scope>NUCLEOTIDE SEQUENCE [LARGE SCALE GENOMIC DNA]</scope>
    <source>
        <strain evidence="2 3">188UL20-2</strain>
    </source>
</reference>
<evidence type="ECO:0000313" key="2">
    <source>
        <dbReference type="EMBL" id="MBM7035650.1"/>
    </source>
</evidence>
<feature type="domain" description="NAD(P)-binding" evidence="1">
    <location>
        <begin position="8"/>
        <end position="98"/>
    </location>
</feature>
<dbReference type="InterPro" id="IPR051606">
    <property type="entry name" value="Polyketide_Oxido-like"/>
</dbReference>
<dbReference type="Gene3D" id="3.40.50.720">
    <property type="entry name" value="NAD(P)-binding Rossmann-like Domain"/>
    <property type="match status" value="1"/>
</dbReference>
<gene>
    <name evidence="2" type="ORF">JQC93_04450</name>
</gene>
<comment type="caution">
    <text evidence="2">The sequence shown here is derived from an EMBL/GenBank/DDBJ whole genome shotgun (WGS) entry which is preliminary data.</text>
</comment>
<protein>
    <submittedName>
        <fullName evidence="2">NAD(P)H-binding protein</fullName>
    </submittedName>
</protein>
<keyword evidence="3" id="KW-1185">Reference proteome</keyword>
<dbReference type="InterPro" id="IPR036291">
    <property type="entry name" value="NAD(P)-bd_dom_sf"/>
</dbReference>
<evidence type="ECO:0000259" key="1">
    <source>
        <dbReference type="Pfam" id="PF13460"/>
    </source>
</evidence>
<evidence type="ECO:0000313" key="3">
    <source>
        <dbReference type="Proteomes" id="UP000809621"/>
    </source>
</evidence>
<accession>A0ABS2HDH7</accession>
<proteinExistence type="predicted"/>
<organism evidence="2 3">
    <name type="scientific">Vibrio ulleungensis</name>
    <dbReference type="NCBI Taxonomy" id="2807619"/>
    <lineage>
        <taxon>Bacteria</taxon>
        <taxon>Pseudomonadati</taxon>
        <taxon>Pseudomonadota</taxon>
        <taxon>Gammaproteobacteria</taxon>
        <taxon>Vibrionales</taxon>
        <taxon>Vibrionaceae</taxon>
        <taxon>Vibrio</taxon>
    </lineage>
</organism>
<name>A0ABS2HDH7_9VIBR</name>
<dbReference type="EMBL" id="JAFEUM010000001">
    <property type="protein sequence ID" value="MBM7035650.1"/>
    <property type="molecule type" value="Genomic_DNA"/>
</dbReference>
<dbReference type="Pfam" id="PF13460">
    <property type="entry name" value="NAD_binding_10"/>
    <property type="match status" value="1"/>
</dbReference>
<dbReference type="PANTHER" id="PTHR43355:SF2">
    <property type="entry name" value="FLAVIN REDUCTASE (NADPH)"/>
    <property type="match status" value="1"/>
</dbReference>
<dbReference type="RefSeq" id="WP_205157236.1">
    <property type="nucleotide sequence ID" value="NZ_JAFEUM010000001.1"/>
</dbReference>
<dbReference type="Proteomes" id="UP000809621">
    <property type="component" value="Unassembled WGS sequence"/>
</dbReference>
<dbReference type="InterPro" id="IPR016040">
    <property type="entry name" value="NAD(P)-bd_dom"/>
</dbReference>
<sequence length="315" mass="35426">MKKALVFGSTGNFGSSTVKALLESGWRVSVFKRTQSKLNVNDSRIEVIEGDINHTKDISVACEGVDLIVYGINPPYTQWRSNAYQLLDRIVSVVEQKKLHILFPGNVYCLPTSNVAIDEATPLSSQTEKGDIRLAMEQRLKKAATKGARVTIIRAGDFIGGQDQWFNMTFKPTKRGWKMASPHDPQHQHFWSYLPDLCANAISAAEQQHTSFEVFHDVGVVATIDDWKKAFKANDIELTAGRFPWWAITCTSLVVPLFKEVLEMRYLWRSTLVLDGTKLKTTLAHNYLSTSLHKIVGDTLSHQQKPVNSLNVINH</sequence>
<dbReference type="PANTHER" id="PTHR43355">
    <property type="entry name" value="FLAVIN REDUCTASE (NADPH)"/>
    <property type="match status" value="1"/>
</dbReference>